<evidence type="ECO:0000313" key="6">
    <source>
        <dbReference type="EMBL" id="AKX33698.1"/>
    </source>
</evidence>
<evidence type="ECO:0000313" key="7">
    <source>
        <dbReference type="Proteomes" id="UP000067476"/>
    </source>
</evidence>
<keyword evidence="7" id="KW-1185">Reference proteome</keyword>
<evidence type="ECO:0000256" key="3">
    <source>
        <dbReference type="ARBA" id="ARBA00022679"/>
    </source>
</evidence>
<dbReference type="InterPro" id="IPR029064">
    <property type="entry name" value="Ribosomal_eL30-like_sf"/>
</dbReference>
<dbReference type="InterPro" id="IPR001537">
    <property type="entry name" value="SpoU_MeTrfase"/>
</dbReference>
<dbReference type="GO" id="GO:0008173">
    <property type="term" value="F:RNA methyltransferase activity"/>
    <property type="evidence" value="ECO:0007669"/>
    <property type="project" value="InterPro"/>
</dbReference>
<dbReference type="EMBL" id="CP012357">
    <property type="protein sequence ID" value="AKX33698.1"/>
    <property type="molecule type" value="Genomic_DNA"/>
</dbReference>
<dbReference type="Gene3D" id="3.30.1330.30">
    <property type="match status" value="1"/>
</dbReference>
<dbReference type="SUPFAM" id="SSF75217">
    <property type="entry name" value="alpha/beta knot"/>
    <property type="match status" value="1"/>
</dbReference>
<dbReference type="InterPro" id="IPR029028">
    <property type="entry name" value="Alpha/beta_knot_MTases"/>
</dbReference>
<dbReference type="AlphaFoldDB" id="A0A0K1W0I9"/>
<dbReference type="InterPro" id="IPR004441">
    <property type="entry name" value="rRNA_MeTrfase_TrmH"/>
</dbReference>
<dbReference type="NCBIfam" id="TIGR00186">
    <property type="entry name" value="rRNA_methyl_3"/>
    <property type="match status" value="1"/>
</dbReference>
<dbReference type="GO" id="GO:0005829">
    <property type="term" value="C:cytosol"/>
    <property type="evidence" value="ECO:0007669"/>
    <property type="project" value="TreeGrafter"/>
</dbReference>
<name>A0A0K1W0I9_9MOLU</name>
<dbReference type="PANTHER" id="PTHR46429:SF1">
    <property type="entry name" value="23S RRNA (GUANOSINE-2'-O-)-METHYLTRANSFERASE RLMB"/>
    <property type="match status" value="1"/>
</dbReference>
<comment type="similarity">
    <text evidence="1">Belongs to the class IV-like SAM-binding methyltransferase superfamily. RNA methyltransferase TrmH family.</text>
</comment>
<dbReference type="InterPro" id="IPR013123">
    <property type="entry name" value="SpoU_subst-bd"/>
</dbReference>
<dbReference type="SUPFAM" id="SSF55315">
    <property type="entry name" value="L30e-like"/>
    <property type="match status" value="1"/>
</dbReference>
<keyword evidence="3 6" id="KW-0808">Transferase</keyword>
<protein>
    <submittedName>
        <fullName evidence="6">23S rRNA (Guanosine2251-2'-O)-methyltransferase</fullName>
    </submittedName>
</protein>
<evidence type="ECO:0000256" key="2">
    <source>
        <dbReference type="ARBA" id="ARBA00022603"/>
    </source>
</evidence>
<accession>A0A0K1W0I9</accession>
<dbReference type="RefSeq" id="WP_075057800.1">
    <property type="nucleotide sequence ID" value="NZ_CP012357.1"/>
</dbReference>
<evidence type="ECO:0000259" key="5">
    <source>
        <dbReference type="Pfam" id="PF08032"/>
    </source>
</evidence>
<dbReference type="CDD" id="cd18103">
    <property type="entry name" value="SpoU-like_RlmB"/>
    <property type="match status" value="1"/>
</dbReference>
<organism evidence="6 7">
    <name type="scientific">Spiroplasma litorale</name>
    <dbReference type="NCBI Taxonomy" id="216942"/>
    <lineage>
        <taxon>Bacteria</taxon>
        <taxon>Bacillati</taxon>
        <taxon>Mycoplasmatota</taxon>
        <taxon>Mollicutes</taxon>
        <taxon>Entomoplasmatales</taxon>
        <taxon>Spiroplasmataceae</taxon>
        <taxon>Spiroplasma</taxon>
    </lineage>
</organism>
<dbReference type="PATRIC" id="fig|216942.3.peg.30"/>
<dbReference type="Pfam" id="PF08032">
    <property type="entry name" value="SpoU_sub_bind"/>
    <property type="match status" value="1"/>
</dbReference>
<dbReference type="Proteomes" id="UP000067476">
    <property type="component" value="Chromosome"/>
</dbReference>
<dbReference type="GO" id="GO:0006396">
    <property type="term" value="P:RNA processing"/>
    <property type="evidence" value="ECO:0007669"/>
    <property type="project" value="InterPro"/>
</dbReference>
<keyword evidence="2 6" id="KW-0489">Methyltransferase</keyword>
<evidence type="ECO:0000259" key="4">
    <source>
        <dbReference type="Pfam" id="PF00588"/>
    </source>
</evidence>
<evidence type="ECO:0000256" key="1">
    <source>
        <dbReference type="ARBA" id="ARBA00007228"/>
    </source>
</evidence>
<dbReference type="KEGG" id="sll:SLITO_v1c00300"/>
<dbReference type="GO" id="GO:0032259">
    <property type="term" value="P:methylation"/>
    <property type="evidence" value="ECO:0007669"/>
    <property type="project" value="UniProtKB-KW"/>
</dbReference>
<dbReference type="OrthoDB" id="9794400at2"/>
<dbReference type="InterPro" id="IPR029026">
    <property type="entry name" value="tRNA_m1G_MTases_N"/>
</dbReference>
<dbReference type="Pfam" id="PF00588">
    <property type="entry name" value="SpoU_methylase"/>
    <property type="match status" value="1"/>
</dbReference>
<feature type="domain" description="RNA 2-O ribose methyltransferase substrate binding" evidence="5">
    <location>
        <begin position="6"/>
        <end position="80"/>
    </location>
</feature>
<dbReference type="STRING" id="216942.SLITO_v1c00300"/>
<dbReference type="GO" id="GO:0003723">
    <property type="term" value="F:RNA binding"/>
    <property type="evidence" value="ECO:0007669"/>
    <property type="project" value="InterPro"/>
</dbReference>
<gene>
    <name evidence="6" type="primary">rlmB</name>
    <name evidence="6" type="ORF">SLITO_v1c00300</name>
</gene>
<dbReference type="Gene3D" id="3.40.1280.10">
    <property type="match status" value="1"/>
</dbReference>
<feature type="domain" description="tRNA/rRNA methyltransferase SpoU type" evidence="4">
    <location>
        <begin position="93"/>
        <end position="234"/>
    </location>
</feature>
<reference evidence="6 7" key="1">
    <citation type="journal article" date="2015" name="Genome Announc.">
        <title>Complete Genome Sequence of Spiroplasma litorale TN-1T (DSM 21781), a Bacterium Isolated from a Green-Eyed Horsefly (Tabanus nigrovittatus).</title>
        <authorList>
            <person name="Lo W.S."/>
            <person name="Lai Y.C."/>
            <person name="Lien Y.W."/>
            <person name="Wang T.H."/>
            <person name="Kuo C.H."/>
        </authorList>
    </citation>
    <scope>NUCLEOTIDE SEQUENCE [LARGE SCALE GENOMIC DNA]</scope>
    <source>
        <strain evidence="6 7">TN-1</strain>
    </source>
</reference>
<dbReference type="PANTHER" id="PTHR46429">
    <property type="entry name" value="23S RRNA (GUANOSINE-2'-O-)-METHYLTRANSFERASE RLMB"/>
    <property type="match status" value="1"/>
</dbReference>
<proteinExistence type="inferred from homology"/>
<sequence>MKQFFAYGKNAVENIILTNPSQIKKIYITKGSSFSENVYSNIKNNKIEWESIEKDLLSTKFEIKYSVHQGYVAVLFNFKYFEYEYLIKNDCKMILMLDRIQDPQNLGAIIRSASLFGVDAIIIKSINQAEITPSVIKASAGTIYNVPIIKVSSLVACLKKLKENGFWIFTSALKDESVSINTLDSANKTVVVIGNEGEGVSNSILNSSDILFKIDTTNVIDSLNVSVATGIILYSFYTKKR</sequence>